<sequence>MVPASDPEAIEWLLTVLSTETPTGHLSRLVATVANEVGALLHAYPTYIAVCRTTPAGTTDGPARVCRRGANRTLVFEIEDGDVVSVRKLPNHPAHGAYNERAAAVLSTLRSRSTDVTATLPSVSLERTRCGPVIVEGPASATPLRDAVEGARPSPETFERVLRLGLEWIRSFQEAYTGPRTTRSAAAVRRDLAVDPLGLEPPAVTDPVSFPTVPVHGDYHPGNVMQAADGSIDRIIDWEYASLTGDPIADPGLYALSLATFSFGGFEAGLRQAFLEDTPYSSILYDRLAAYGDSIGVSPRTFAIYLGSAYARQATVHFDVNGPWRFHLTPREKADRLAVLYDERPEICRRLAAASADARRESSGPAVRM</sequence>
<reference evidence="2 3" key="1">
    <citation type="submission" date="2017-09" db="EMBL/GenBank/DDBJ databases">
        <title>Genome sequences of Natrinema ejinorence JCM 13890T.</title>
        <authorList>
            <person name="Roh S.W."/>
            <person name="Kim Y.B."/>
            <person name="Kim J.Y."/>
        </authorList>
    </citation>
    <scope>NUCLEOTIDE SEQUENCE [LARGE SCALE GENOMIC DNA]</scope>
    <source>
        <strain evidence="2 3">JCM 13890</strain>
    </source>
</reference>
<evidence type="ECO:0000313" key="3">
    <source>
        <dbReference type="Proteomes" id="UP000219689"/>
    </source>
</evidence>
<protein>
    <recommendedName>
        <fullName evidence="1">Aminoglycoside phosphotransferase domain-containing protein</fullName>
    </recommendedName>
</protein>
<dbReference type="AlphaFoldDB" id="A0A2A5R0D6"/>
<gene>
    <name evidence="2" type="ORF">CP557_00485</name>
</gene>
<name>A0A2A5R0D6_9EURY</name>
<evidence type="ECO:0000259" key="1">
    <source>
        <dbReference type="Pfam" id="PF01636"/>
    </source>
</evidence>
<dbReference type="Gene3D" id="3.90.1200.10">
    <property type="match status" value="1"/>
</dbReference>
<dbReference type="InterPro" id="IPR002575">
    <property type="entry name" value="Aminoglycoside_PTrfase"/>
</dbReference>
<feature type="domain" description="Aminoglycoside phosphotransferase" evidence="1">
    <location>
        <begin position="29"/>
        <end position="275"/>
    </location>
</feature>
<organism evidence="2 3">
    <name type="scientific">Natrinema ejinorense</name>
    <dbReference type="NCBI Taxonomy" id="373386"/>
    <lineage>
        <taxon>Archaea</taxon>
        <taxon>Methanobacteriati</taxon>
        <taxon>Methanobacteriota</taxon>
        <taxon>Stenosarchaea group</taxon>
        <taxon>Halobacteria</taxon>
        <taxon>Halobacteriales</taxon>
        <taxon>Natrialbaceae</taxon>
        <taxon>Natrinema</taxon>
    </lineage>
</organism>
<dbReference type="InterPro" id="IPR011009">
    <property type="entry name" value="Kinase-like_dom_sf"/>
</dbReference>
<keyword evidence="3" id="KW-1185">Reference proteome</keyword>
<dbReference type="EMBL" id="NXNI01000001">
    <property type="protein sequence ID" value="PCR92547.1"/>
    <property type="molecule type" value="Genomic_DNA"/>
</dbReference>
<evidence type="ECO:0000313" key="2">
    <source>
        <dbReference type="EMBL" id="PCR92547.1"/>
    </source>
</evidence>
<dbReference type="Pfam" id="PF01636">
    <property type="entry name" value="APH"/>
    <property type="match status" value="1"/>
</dbReference>
<proteinExistence type="predicted"/>
<dbReference type="SUPFAM" id="SSF56112">
    <property type="entry name" value="Protein kinase-like (PK-like)"/>
    <property type="match status" value="1"/>
</dbReference>
<accession>A0A2A5R0D6</accession>
<comment type="caution">
    <text evidence="2">The sequence shown here is derived from an EMBL/GenBank/DDBJ whole genome shotgun (WGS) entry which is preliminary data.</text>
</comment>
<dbReference type="Proteomes" id="UP000219689">
    <property type="component" value="Unassembled WGS sequence"/>
</dbReference>